<gene>
    <name evidence="5" type="ORF">Sjap_009537</name>
</gene>
<dbReference type="PANTHER" id="PTHR33136">
    <property type="entry name" value="RAPID ALKALINIZATION FACTOR-LIKE"/>
    <property type="match status" value="1"/>
</dbReference>
<protein>
    <recommendedName>
        <fullName evidence="7">Rapid ALkalinization Factor</fullName>
    </recommendedName>
</protein>
<sequence>MSAMVVTESWTEMREYSDHRGGQRCNGSIGECNIGDEEGETSFDGGMIRRVLAGNGDQKYISYNVLKRDQTPCGHRGHSYYNCAQAYNVNLYKRGCTQITKCQRNMG</sequence>
<dbReference type="GO" id="GO:0005179">
    <property type="term" value="F:hormone activity"/>
    <property type="evidence" value="ECO:0007669"/>
    <property type="project" value="UniProtKB-KW"/>
</dbReference>
<dbReference type="GO" id="GO:0009506">
    <property type="term" value="C:plasmodesma"/>
    <property type="evidence" value="ECO:0007669"/>
    <property type="project" value="TreeGrafter"/>
</dbReference>
<dbReference type="GO" id="GO:0019722">
    <property type="term" value="P:calcium-mediated signaling"/>
    <property type="evidence" value="ECO:0007669"/>
    <property type="project" value="TreeGrafter"/>
</dbReference>
<evidence type="ECO:0000256" key="3">
    <source>
        <dbReference type="ARBA" id="ARBA00022729"/>
    </source>
</evidence>
<evidence type="ECO:0000313" key="6">
    <source>
        <dbReference type="Proteomes" id="UP001417504"/>
    </source>
</evidence>
<evidence type="ECO:0000256" key="1">
    <source>
        <dbReference type="ARBA" id="ARBA00009178"/>
    </source>
</evidence>
<keyword evidence="4" id="KW-1015">Disulfide bond</keyword>
<evidence type="ECO:0008006" key="7">
    <source>
        <dbReference type="Google" id="ProtNLM"/>
    </source>
</evidence>
<keyword evidence="6" id="KW-1185">Reference proteome</keyword>
<dbReference type="AlphaFoldDB" id="A0AAP0JRI4"/>
<evidence type="ECO:0000256" key="4">
    <source>
        <dbReference type="ARBA" id="ARBA00023157"/>
    </source>
</evidence>
<comment type="similarity">
    <text evidence="1">Belongs to the plant rapid alkalinization factor (RALF) family.</text>
</comment>
<keyword evidence="2" id="KW-0372">Hormone</keyword>
<accession>A0AAP0JRI4</accession>
<dbReference type="InterPro" id="IPR008801">
    <property type="entry name" value="RALF"/>
</dbReference>
<dbReference type="PANTHER" id="PTHR33136:SF6">
    <property type="entry name" value="PROTEIN RALF-LIKE 34"/>
    <property type="match status" value="1"/>
</dbReference>
<name>A0AAP0JRI4_9MAGN</name>
<keyword evidence="3" id="KW-0732">Signal</keyword>
<dbReference type="Proteomes" id="UP001417504">
    <property type="component" value="Unassembled WGS sequence"/>
</dbReference>
<evidence type="ECO:0000256" key="2">
    <source>
        <dbReference type="ARBA" id="ARBA00022702"/>
    </source>
</evidence>
<evidence type="ECO:0000313" key="5">
    <source>
        <dbReference type="EMBL" id="KAK9138943.1"/>
    </source>
</evidence>
<organism evidence="5 6">
    <name type="scientific">Stephania japonica</name>
    <dbReference type="NCBI Taxonomy" id="461633"/>
    <lineage>
        <taxon>Eukaryota</taxon>
        <taxon>Viridiplantae</taxon>
        <taxon>Streptophyta</taxon>
        <taxon>Embryophyta</taxon>
        <taxon>Tracheophyta</taxon>
        <taxon>Spermatophyta</taxon>
        <taxon>Magnoliopsida</taxon>
        <taxon>Ranunculales</taxon>
        <taxon>Menispermaceae</taxon>
        <taxon>Menispermoideae</taxon>
        <taxon>Cissampelideae</taxon>
        <taxon>Stephania</taxon>
    </lineage>
</organism>
<dbReference type="Pfam" id="PF05498">
    <property type="entry name" value="RALF"/>
    <property type="match status" value="1"/>
</dbReference>
<comment type="caution">
    <text evidence="5">The sequence shown here is derived from an EMBL/GenBank/DDBJ whole genome shotgun (WGS) entry which is preliminary data.</text>
</comment>
<reference evidence="5 6" key="1">
    <citation type="submission" date="2024-01" db="EMBL/GenBank/DDBJ databases">
        <title>Genome assemblies of Stephania.</title>
        <authorList>
            <person name="Yang L."/>
        </authorList>
    </citation>
    <scope>NUCLEOTIDE SEQUENCE [LARGE SCALE GENOMIC DNA]</scope>
    <source>
        <strain evidence="5">QJT</strain>
        <tissue evidence="5">Leaf</tissue>
    </source>
</reference>
<dbReference type="EMBL" id="JBBNAE010000003">
    <property type="protein sequence ID" value="KAK9138943.1"/>
    <property type="molecule type" value="Genomic_DNA"/>
</dbReference>
<proteinExistence type="inferred from homology"/>